<dbReference type="EMBL" id="CP028519">
    <property type="protein sequence ID" value="AVY93264.1"/>
    <property type="molecule type" value="Genomic_DNA"/>
</dbReference>
<dbReference type="PANTHER" id="PTHR11735:SF11">
    <property type="entry name" value="TRNA THREONYLCARBAMOYLADENOSINE BIOSYNTHESIS PROTEIN TSAB"/>
    <property type="match status" value="1"/>
</dbReference>
<organism evidence="2 3">
    <name type="scientific">Microvirgula aerodenitrificans</name>
    <dbReference type="NCBI Taxonomy" id="57480"/>
    <lineage>
        <taxon>Bacteria</taxon>
        <taxon>Pseudomonadati</taxon>
        <taxon>Pseudomonadota</taxon>
        <taxon>Betaproteobacteria</taxon>
        <taxon>Neisseriales</taxon>
        <taxon>Aquaspirillaceae</taxon>
        <taxon>Microvirgula</taxon>
    </lineage>
</organism>
<evidence type="ECO:0000313" key="2">
    <source>
        <dbReference type="EMBL" id="AVY93264.1"/>
    </source>
</evidence>
<feature type="domain" description="Gcp-like" evidence="1">
    <location>
        <begin position="30"/>
        <end position="124"/>
    </location>
</feature>
<keyword evidence="3" id="KW-1185">Reference proteome</keyword>
<reference evidence="2 3" key="1">
    <citation type="submission" date="2018-04" db="EMBL/GenBank/DDBJ databases">
        <title>Denitrifier Microvirgula.</title>
        <authorList>
            <person name="Anderson E."/>
            <person name="Jang J."/>
            <person name="Ishii S."/>
        </authorList>
    </citation>
    <scope>NUCLEOTIDE SEQUENCE [LARGE SCALE GENOMIC DNA]</scope>
    <source>
        <strain evidence="2 3">BE2.4</strain>
    </source>
</reference>
<sequence>MNLIALDTSTEYLSIAVRFDGVVHAHHSHVGQKHAEATLPQLAELLAEAGRPLADVDAIVFGQGPGSFTGLRIGCGLAQGLAFSCAKSLIGIPTLDALAATVDTPCVLACLDARMGEVYAAGYDRRDGSQPIPMGLYAPDALPVIDGMRWVGAGSGFDAHAEALASRLGNTLAAVEPGRQPSALAMLALADSGRYPLVPPERAELLYLRNKVALTTREREAR</sequence>
<dbReference type="CDD" id="cd24032">
    <property type="entry name" value="ASKHA_NBD_TsaB"/>
    <property type="match status" value="1"/>
</dbReference>
<dbReference type="OrthoDB" id="9809995at2"/>
<dbReference type="Pfam" id="PF00814">
    <property type="entry name" value="TsaD"/>
    <property type="match status" value="1"/>
</dbReference>
<dbReference type="InterPro" id="IPR000905">
    <property type="entry name" value="Gcp-like_dom"/>
</dbReference>
<evidence type="ECO:0000313" key="3">
    <source>
        <dbReference type="Proteomes" id="UP000244173"/>
    </source>
</evidence>
<dbReference type="AlphaFoldDB" id="A0A2S0P775"/>
<dbReference type="KEGG" id="maer:DAI18_03825"/>
<dbReference type="NCBIfam" id="TIGR03725">
    <property type="entry name" value="T6A_YeaZ"/>
    <property type="match status" value="1"/>
</dbReference>
<dbReference type="Proteomes" id="UP000244173">
    <property type="component" value="Chromosome"/>
</dbReference>
<evidence type="ECO:0000259" key="1">
    <source>
        <dbReference type="Pfam" id="PF00814"/>
    </source>
</evidence>
<dbReference type="GO" id="GO:0002949">
    <property type="term" value="P:tRNA threonylcarbamoyladenosine modification"/>
    <property type="evidence" value="ECO:0007669"/>
    <property type="project" value="InterPro"/>
</dbReference>
<protein>
    <submittedName>
        <fullName evidence="2">tRNA (Adenosine(37)-N6)-threonylcarbamoyltransferase complex dimerization subunit type 1 TsaB</fullName>
    </submittedName>
</protein>
<dbReference type="InterPro" id="IPR022496">
    <property type="entry name" value="T6A_TsaB"/>
</dbReference>
<dbReference type="RefSeq" id="WP_107888778.1">
    <property type="nucleotide sequence ID" value="NZ_CP028519.1"/>
</dbReference>
<dbReference type="GO" id="GO:0005829">
    <property type="term" value="C:cytosol"/>
    <property type="evidence" value="ECO:0007669"/>
    <property type="project" value="TreeGrafter"/>
</dbReference>
<proteinExistence type="predicted"/>
<accession>A0A2S0P775</accession>
<gene>
    <name evidence="2" type="primary">tsaB</name>
    <name evidence="2" type="ORF">DAI18_03825</name>
</gene>
<dbReference type="Gene3D" id="3.30.420.40">
    <property type="match status" value="2"/>
</dbReference>
<dbReference type="SUPFAM" id="SSF53067">
    <property type="entry name" value="Actin-like ATPase domain"/>
    <property type="match status" value="2"/>
</dbReference>
<dbReference type="STRING" id="1122240.GCA_000620105_00507"/>
<dbReference type="PANTHER" id="PTHR11735">
    <property type="entry name" value="TRNA N6-ADENOSINE THREONYLCARBAMOYLTRANSFERASE"/>
    <property type="match status" value="1"/>
</dbReference>
<name>A0A2S0P775_9NEIS</name>
<dbReference type="InterPro" id="IPR043129">
    <property type="entry name" value="ATPase_NBD"/>
</dbReference>
<keyword evidence="2" id="KW-0808">Transferase</keyword>
<dbReference type="GO" id="GO:0016740">
    <property type="term" value="F:transferase activity"/>
    <property type="evidence" value="ECO:0007669"/>
    <property type="project" value="UniProtKB-KW"/>
</dbReference>